<dbReference type="InterPro" id="IPR029787">
    <property type="entry name" value="Nucleotide_cyclase"/>
</dbReference>
<accession>A0A561SFG7</accession>
<dbReference type="SUPFAM" id="SSF55073">
    <property type="entry name" value="Nucleotide cyclase"/>
    <property type="match status" value="1"/>
</dbReference>
<dbReference type="RefSeq" id="WP_246214132.1">
    <property type="nucleotide sequence ID" value="NZ_BAAAMZ010000001.1"/>
</dbReference>
<dbReference type="AlphaFoldDB" id="A0A561SFG7"/>
<name>A0A561SFG7_9ACTN</name>
<evidence type="ECO:0000256" key="1">
    <source>
        <dbReference type="SAM" id="MobiDB-lite"/>
    </source>
</evidence>
<dbReference type="Gene3D" id="3.30.70.1230">
    <property type="entry name" value="Nucleotide cyclase"/>
    <property type="match status" value="1"/>
</dbReference>
<sequence length="266" mass="28351">MQVEAVDAVYELVINVDVRRSTSYDDPGKSRMRRLLYRILDEAFAAAAVPAGSVHREDRGDGILAAVAGSVPPARVLGLWVTELHEQLRRENPGLRVPLGLRVGLNVGPVTHDPMGICGRAVDLACRLADSPPARRLLDRERADLVVAASEPLYQDVVRHGGRFIEPADYLPAPVRLKELDTRGWFLLPGRAKPAPLAADAEGPADAAPGPVGAAEPAPAPTPTPTRAAQVTVHGDHNESHGNTYLAPVHIGRTTPDAPNGGPRRA</sequence>
<keyword evidence="3" id="KW-1185">Reference proteome</keyword>
<evidence type="ECO:0008006" key="4">
    <source>
        <dbReference type="Google" id="ProtNLM"/>
    </source>
</evidence>
<organism evidence="2 3">
    <name type="scientific">Kitasatospora viridis</name>
    <dbReference type="NCBI Taxonomy" id="281105"/>
    <lineage>
        <taxon>Bacteria</taxon>
        <taxon>Bacillati</taxon>
        <taxon>Actinomycetota</taxon>
        <taxon>Actinomycetes</taxon>
        <taxon>Kitasatosporales</taxon>
        <taxon>Streptomycetaceae</taxon>
        <taxon>Kitasatospora</taxon>
    </lineage>
</organism>
<dbReference type="Proteomes" id="UP000317940">
    <property type="component" value="Unassembled WGS sequence"/>
</dbReference>
<gene>
    <name evidence="2" type="ORF">FHX73_15223</name>
</gene>
<evidence type="ECO:0000313" key="2">
    <source>
        <dbReference type="EMBL" id="TWF73610.1"/>
    </source>
</evidence>
<comment type="caution">
    <text evidence="2">The sequence shown here is derived from an EMBL/GenBank/DDBJ whole genome shotgun (WGS) entry which is preliminary data.</text>
</comment>
<dbReference type="EMBL" id="VIWT01000005">
    <property type="protein sequence ID" value="TWF73610.1"/>
    <property type="molecule type" value="Genomic_DNA"/>
</dbReference>
<protein>
    <recommendedName>
        <fullName evidence="4">Guanylate cyclase domain-containing protein</fullName>
    </recommendedName>
</protein>
<feature type="compositionally biased region" description="Low complexity" evidence="1">
    <location>
        <begin position="195"/>
        <end position="217"/>
    </location>
</feature>
<feature type="region of interest" description="Disordered" evidence="1">
    <location>
        <begin position="195"/>
        <end position="266"/>
    </location>
</feature>
<reference evidence="2 3" key="1">
    <citation type="submission" date="2019-06" db="EMBL/GenBank/DDBJ databases">
        <title>Sequencing the genomes of 1000 actinobacteria strains.</title>
        <authorList>
            <person name="Klenk H.-P."/>
        </authorList>
    </citation>
    <scope>NUCLEOTIDE SEQUENCE [LARGE SCALE GENOMIC DNA]</scope>
    <source>
        <strain evidence="2 3">DSM 44826</strain>
    </source>
</reference>
<proteinExistence type="predicted"/>
<evidence type="ECO:0000313" key="3">
    <source>
        <dbReference type="Proteomes" id="UP000317940"/>
    </source>
</evidence>